<accession>A0A1H3RI48</accession>
<keyword evidence="6" id="KW-0694">RNA-binding</keyword>
<evidence type="ECO:0000256" key="2">
    <source>
        <dbReference type="ARBA" id="ARBA00022552"/>
    </source>
</evidence>
<dbReference type="OrthoDB" id="46571at2"/>
<comment type="cofactor">
    <cofactor evidence="6">
        <name>Mg(2+)</name>
        <dbReference type="ChEBI" id="CHEBI:18420"/>
    </cofactor>
</comment>
<dbReference type="AlphaFoldDB" id="A0A1H3RI48"/>
<comment type="function">
    <text evidence="6">Involved in correct processing of both the 5' and 3' ends of 23S rRNA precursor. Processes 30S rRNA precursor transcript even in absence of ribonuclease 3 (Rnc); Rnc processes 30S rRNA into smaller rRNA precursors.</text>
</comment>
<sequence length="143" mass="16420">MDEYLLKGFKKICKGWGVDCKMLSPLQLAYVGDAVYELFVRTYLLGTKNISVNELHKEAIEFVKAKAQADIIHNLEDKLTEEEWQMVKRGRNAKSGSAPKNANLLDYKYATGFETLVGFLYLTERYDRILEIFSIIIGEQESK</sequence>
<feature type="domain" description="RNase III" evidence="7">
    <location>
        <begin position="3"/>
        <end position="142"/>
    </location>
</feature>
<feature type="active site" evidence="6">
    <location>
        <position position="33"/>
    </location>
</feature>
<comment type="subunit">
    <text evidence="6">Homodimer.</text>
</comment>
<keyword evidence="6" id="KW-0699">rRNA-binding</keyword>
<dbReference type="GO" id="GO:0005737">
    <property type="term" value="C:cytoplasm"/>
    <property type="evidence" value="ECO:0007669"/>
    <property type="project" value="UniProtKB-SubCell"/>
</dbReference>
<keyword evidence="4 6" id="KW-0255">Endonuclease</keyword>
<protein>
    <recommendedName>
        <fullName evidence="6">Mini-ribonuclease 3</fullName>
        <shortName evidence="6">Mini-3</shortName>
        <shortName evidence="6">Mini-RNase 3</shortName>
        <ecNumber evidence="6">3.1.26.-</ecNumber>
    </recommendedName>
    <alternativeName>
        <fullName evidence="6">Mini-RNase III</fullName>
        <shortName evidence="6">Mini-III</shortName>
    </alternativeName>
</protein>
<evidence type="ECO:0000313" key="9">
    <source>
        <dbReference type="Proteomes" id="UP000198625"/>
    </source>
</evidence>
<keyword evidence="1 6" id="KW-0690">Ribosome biogenesis</keyword>
<evidence type="ECO:0000256" key="5">
    <source>
        <dbReference type="ARBA" id="ARBA00022801"/>
    </source>
</evidence>
<keyword evidence="5 6" id="KW-0378">Hydrolase</keyword>
<dbReference type="HAMAP" id="MF_01468">
    <property type="entry name" value="RNase_Mini_III"/>
    <property type="match status" value="1"/>
</dbReference>
<keyword evidence="6" id="KW-0963">Cytoplasm</keyword>
<dbReference type="InterPro" id="IPR036389">
    <property type="entry name" value="RNase_III_sf"/>
</dbReference>
<gene>
    <name evidence="6" type="primary">mrnC</name>
    <name evidence="8" type="ORF">SAMN05660462_02384</name>
</gene>
<dbReference type="STRING" id="415015.SAMN05660462_02384"/>
<keyword evidence="3 6" id="KW-0540">Nuclease</keyword>
<keyword evidence="6" id="KW-0460">Magnesium</keyword>
<dbReference type="PANTHER" id="PTHR34276:SF1">
    <property type="entry name" value="MINI-RIBONUCLEASE 3"/>
    <property type="match status" value="1"/>
</dbReference>
<dbReference type="Proteomes" id="UP000198625">
    <property type="component" value="Unassembled WGS sequence"/>
</dbReference>
<reference evidence="8 9" key="1">
    <citation type="submission" date="2016-10" db="EMBL/GenBank/DDBJ databases">
        <authorList>
            <person name="de Groot N.N."/>
        </authorList>
    </citation>
    <scope>NUCLEOTIDE SEQUENCE [LARGE SCALE GENOMIC DNA]</scope>
    <source>
        <strain evidence="8 9">DSM 21650</strain>
    </source>
</reference>
<dbReference type="EMBL" id="FNQE01000028">
    <property type="protein sequence ID" value="SDZ25482.1"/>
    <property type="molecule type" value="Genomic_DNA"/>
</dbReference>
<evidence type="ECO:0000256" key="1">
    <source>
        <dbReference type="ARBA" id="ARBA00022517"/>
    </source>
</evidence>
<evidence type="ECO:0000256" key="3">
    <source>
        <dbReference type="ARBA" id="ARBA00022722"/>
    </source>
</evidence>
<dbReference type="CDD" id="cd00593">
    <property type="entry name" value="RIBOc"/>
    <property type="match status" value="1"/>
</dbReference>
<name>A0A1H3RI48_9FIRM</name>
<comment type="subcellular location">
    <subcellularLocation>
        <location evidence="6">Cytoplasm</location>
    </subcellularLocation>
</comment>
<dbReference type="RefSeq" id="WP_091731576.1">
    <property type="nucleotide sequence ID" value="NZ_FNQE01000028.1"/>
</dbReference>
<dbReference type="GO" id="GO:0019843">
    <property type="term" value="F:rRNA binding"/>
    <property type="evidence" value="ECO:0007669"/>
    <property type="project" value="UniProtKB-UniRule"/>
</dbReference>
<keyword evidence="9" id="KW-1185">Reference proteome</keyword>
<organism evidence="8 9">
    <name type="scientific">Proteiniborus ethanoligenes</name>
    <dbReference type="NCBI Taxonomy" id="415015"/>
    <lineage>
        <taxon>Bacteria</taxon>
        <taxon>Bacillati</taxon>
        <taxon>Bacillota</taxon>
        <taxon>Clostridia</taxon>
        <taxon>Eubacteriales</taxon>
        <taxon>Proteiniborus</taxon>
    </lineage>
</organism>
<evidence type="ECO:0000313" key="8">
    <source>
        <dbReference type="EMBL" id="SDZ25482.1"/>
    </source>
</evidence>
<dbReference type="InterPro" id="IPR008226">
    <property type="entry name" value="Mini3_fam"/>
</dbReference>
<evidence type="ECO:0000256" key="6">
    <source>
        <dbReference type="HAMAP-Rule" id="MF_01468"/>
    </source>
</evidence>
<dbReference type="SUPFAM" id="SSF69065">
    <property type="entry name" value="RNase III domain-like"/>
    <property type="match status" value="1"/>
</dbReference>
<dbReference type="GO" id="GO:0004525">
    <property type="term" value="F:ribonuclease III activity"/>
    <property type="evidence" value="ECO:0007669"/>
    <property type="project" value="InterPro"/>
</dbReference>
<dbReference type="Pfam" id="PF00636">
    <property type="entry name" value="Ribonuclease_3"/>
    <property type="match status" value="1"/>
</dbReference>
<dbReference type="Gene3D" id="1.10.1520.10">
    <property type="entry name" value="Ribonuclease III domain"/>
    <property type="match status" value="1"/>
</dbReference>
<dbReference type="SMART" id="SM00535">
    <property type="entry name" value="RIBOc"/>
    <property type="match status" value="1"/>
</dbReference>
<dbReference type="InterPro" id="IPR000999">
    <property type="entry name" value="RNase_III_dom"/>
</dbReference>
<evidence type="ECO:0000256" key="4">
    <source>
        <dbReference type="ARBA" id="ARBA00022759"/>
    </source>
</evidence>
<dbReference type="GO" id="GO:0006364">
    <property type="term" value="P:rRNA processing"/>
    <property type="evidence" value="ECO:0007669"/>
    <property type="project" value="UniProtKB-UniRule"/>
</dbReference>
<keyword evidence="2 6" id="KW-0698">rRNA processing</keyword>
<dbReference type="PANTHER" id="PTHR34276">
    <property type="entry name" value="MINI-RIBONUCLEASE 3"/>
    <property type="match status" value="1"/>
</dbReference>
<dbReference type="EC" id="3.1.26.-" evidence="6"/>
<evidence type="ECO:0000259" key="7">
    <source>
        <dbReference type="SMART" id="SM00535"/>
    </source>
</evidence>
<comment type="similarity">
    <text evidence="6">Belongs to the MrnC RNase family.</text>
</comment>
<dbReference type="PIRSF" id="PIRSF005520">
    <property type="entry name" value="UCP005520"/>
    <property type="match status" value="1"/>
</dbReference>
<proteinExistence type="inferred from homology"/>